<evidence type="ECO:0000313" key="1">
    <source>
        <dbReference type="EMBL" id="KAJ7543972.1"/>
    </source>
</evidence>
<proteinExistence type="predicted"/>
<keyword evidence="2" id="KW-1185">Reference proteome</keyword>
<comment type="caution">
    <text evidence="1">The sequence shown here is derived from an EMBL/GenBank/DDBJ whole genome shotgun (WGS) entry which is preliminary data.</text>
</comment>
<protein>
    <submittedName>
        <fullName evidence="1">Uncharacterized protein</fullName>
    </submittedName>
</protein>
<accession>A0ACC2CPR0</accession>
<dbReference type="Proteomes" id="UP001162992">
    <property type="component" value="Chromosome 9"/>
</dbReference>
<sequence>MATATLDKSADQLRHEIEVLNQQRREITERLRDPRGLRKGGPIGPNARNIGTGFSRGRGMSQQGLVQRGEQFDSEEQPLTKKRLLSAVVKVHGPEEGVESNEAKGEQAHENDVEHSQDDQKDQRSKPVQNPEERRRDRKGDATINNFHIKEPVPRILPKVDDPSLVKRNRRMFGALLGTLEQFRKEDKMMSSSEAFLRRSDSLRRAEEKAQEESERLRQQEREELAEKRKRDLTLRARLAAKAEEKQLELLFIQWTEHHIKLTSFLKTKAEPCIFYMPAKPSDEDLKLLQDREKEFTDWKMLRREELSSYQSCISGEHLANVETEIKRWQAGPRLSNSNGSDLQTESEEGQLDETFKEKTKVSKLTAMEVDNTEDDAVEDDDDDDERMDDVHETGEGLEVGMPEVKRSSSSALLQGATGYGSGNEDGEQR</sequence>
<dbReference type="EMBL" id="CM055100">
    <property type="protein sequence ID" value="KAJ7543972.1"/>
    <property type="molecule type" value="Genomic_DNA"/>
</dbReference>
<evidence type="ECO:0000313" key="2">
    <source>
        <dbReference type="Proteomes" id="UP001162992"/>
    </source>
</evidence>
<name>A0ACC2CPR0_DIPCM</name>
<gene>
    <name evidence="1" type="ORF">O6H91_09G060500</name>
</gene>
<reference evidence="2" key="1">
    <citation type="journal article" date="2024" name="Proc. Natl. Acad. Sci. U.S.A.">
        <title>Extraordinary preservation of gene collinearity over three hundred million years revealed in homosporous lycophytes.</title>
        <authorList>
            <person name="Li C."/>
            <person name="Wickell D."/>
            <person name="Kuo L.Y."/>
            <person name="Chen X."/>
            <person name="Nie B."/>
            <person name="Liao X."/>
            <person name="Peng D."/>
            <person name="Ji J."/>
            <person name="Jenkins J."/>
            <person name="Williams M."/>
            <person name="Shu S."/>
            <person name="Plott C."/>
            <person name="Barry K."/>
            <person name="Rajasekar S."/>
            <person name="Grimwood J."/>
            <person name="Han X."/>
            <person name="Sun S."/>
            <person name="Hou Z."/>
            <person name="He W."/>
            <person name="Dai G."/>
            <person name="Sun C."/>
            <person name="Schmutz J."/>
            <person name="Leebens-Mack J.H."/>
            <person name="Li F.W."/>
            <person name="Wang L."/>
        </authorList>
    </citation>
    <scope>NUCLEOTIDE SEQUENCE [LARGE SCALE GENOMIC DNA]</scope>
    <source>
        <strain evidence="2">cv. PW_Plant_1</strain>
    </source>
</reference>
<organism evidence="1 2">
    <name type="scientific">Diphasiastrum complanatum</name>
    <name type="common">Issler's clubmoss</name>
    <name type="synonym">Lycopodium complanatum</name>
    <dbReference type="NCBI Taxonomy" id="34168"/>
    <lineage>
        <taxon>Eukaryota</taxon>
        <taxon>Viridiplantae</taxon>
        <taxon>Streptophyta</taxon>
        <taxon>Embryophyta</taxon>
        <taxon>Tracheophyta</taxon>
        <taxon>Lycopodiopsida</taxon>
        <taxon>Lycopodiales</taxon>
        <taxon>Lycopodiaceae</taxon>
        <taxon>Lycopodioideae</taxon>
        <taxon>Diphasiastrum</taxon>
    </lineage>
</organism>